<feature type="transmembrane region" description="Helical" evidence="8">
    <location>
        <begin position="59"/>
        <end position="81"/>
    </location>
</feature>
<comment type="catalytic activity">
    <reaction evidence="1">
        <text>ATP + protein L-histidine = ADP + protein N-phospho-L-histidine.</text>
        <dbReference type="EC" id="2.7.13.3"/>
    </reaction>
</comment>
<keyword evidence="4" id="KW-0547">Nucleotide-binding</keyword>
<dbReference type="EMBL" id="FNIA01000008">
    <property type="protein sequence ID" value="SDM85328.1"/>
    <property type="molecule type" value="Genomic_DNA"/>
</dbReference>
<evidence type="ECO:0000256" key="7">
    <source>
        <dbReference type="SAM" id="Coils"/>
    </source>
</evidence>
<dbReference type="SMART" id="SM00387">
    <property type="entry name" value="HATPase_c"/>
    <property type="match status" value="1"/>
</dbReference>
<evidence type="ECO:0000313" key="11">
    <source>
        <dbReference type="Proteomes" id="UP000199370"/>
    </source>
</evidence>
<dbReference type="CDD" id="cd00075">
    <property type="entry name" value="HATPase"/>
    <property type="match status" value="1"/>
</dbReference>
<dbReference type="EC" id="2.7.13.3" evidence="2"/>
<dbReference type="Pfam" id="PF02518">
    <property type="entry name" value="HATPase_c"/>
    <property type="match status" value="1"/>
</dbReference>
<evidence type="ECO:0000256" key="6">
    <source>
        <dbReference type="ARBA" id="ARBA00022840"/>
    </source>
</evidence>
<dbReference type="RefSeq" id="WP_175526419.1">
    <property type="nucleotide sequence ID" value="NZ_FNIA01000008.1"/>
</dbReference>
<evidence type="ECO:0000259" key="9">
    <source>
        <dbReference type="PROSITE" id="PS50109"/>
    </source>
</evidence>
<sequence>MFFTGSMATVFFVVNSTPDLTTIPGLSGVLHPIGILLLALLYVFRYVRDPHASELFKTAVLGALLFGSIFLLSSVLIIWGQETQGVQLATPRIIILTSTTGGGLFGLVVGHLYGRGKIHRKEEQSHRQRLEVLNRVLRHNIRNELNIAQGNLELLSEELPESGTDELRTAIKALNRLETTAELARNAQENIEAGETGERDLTNDLQEAIAEVRATTSCDRFTIDIAESELSVTAIDGVSDALAELIENACKHGSGDVEISLFRTADRGVVEIADDGPGIPEHELEIIESGEETQLTHASGLGLWFSNWVVEKSNGDIEFDTDDGTTVTLSFKLGEKTDQKPISRLEDGVPITG</sequence>
<name>A0A1G9WLB0_9EURY</name>
<dbReference type="Proteomes" id="UP000199370">
    <property type="component" value="Unassembled WGS sequence"/>
</dbReference>
<keyword evidence="3" id="KW-0808">Transferase</keyword>
<dbReference type="PROSITE" id="PS50109">
    <property type="entry name" value="HIS_KIN"/>
    <property type="match status" value="1"/>
</dbReference>
<evidence type="ECO:0000256" key="4">
    <source>
        <dbReference type="ARBA" id="ARBA00022741"/>
    </source>
</evidence>
<keyword evidence="7" id="KW-0175">Coiled coil</keyword>
<feature type="transmembrane region" description="Helical" evidence="8">
    <location>
        <begin position="26"/>
        <end position="47"/>
    </location>
</feature>
<evidence type="ECO:0000256" key="2">
    <source>
        <dbReference type="ARBA" id="ARBA00012438"/>
    </source>
</evidence>
<dbReference type="InterPro" id="IPR003594">
    <property type="entry name" value="HATPase_dom"/>
</dbReference>
<dbReference type="GO" id="GO:0004673">
    <property type="term" value="F:protein histidine kinase activity"/>
    <property type="evidence" value="ECO:0007669"/>
    <property type="project" value="UniProtKB-EC"/>
</dbReference>
<feature type="coiled-coil region" evidence="7">
    <location>
        <begin position="138"/>
        <end position="187"/>
    </location>
</feature>
<keyword evidence="8" id="KW-0472">Membrane</keyword>
<dbReference type="GO" id="GO:0005524">
    <property type="term" value="F:ATP binding"/>
    <property type="evidence" value="ECO:0007669"/>
    <property type="project" value="UniProtKB-KW"/>
</dbReference>
<dbReference type="InterPro" id="IPR005467">
    <property type="entry name" value="His_kinase_dom"/>
</dbReference>
<evidence type="ECO:0000256" key="1">
    <source>
        <dbReference type="ARBA" id="ARBA00000085"/>
    </source>
</evidence>
<proteinExistence type="predicted"/>
<feature type="domain" description="Histidine kinase" evidence="9">
    <location>
        <begin position="136"/>
        <end position="335"/>
    </location>
</feature>
<keyword evidence="5 10" id="KW-0418">Kinase</keyword>
<dbReference type="OrthoDB" id="230688at2157"/>
<evidence type="ECO:0000256" key="5">
    <source>
        <dbReference type="ARBA" id="ARBA00022777"/>
    </source>
</evidence>
<feature type="transmembrane region" description="Helical" evidence="8">
    <location>
        <begin position="93"/>
        <end position="114"/>
    </location>
</feature>
<dbReference type="PANTHER" id="PTHR44936:SF10">
    <property type="entry name" value="SENSOR PROTEIN RSTB"/>
    <property type="match status" value="1"/>
</dbReference>
<keyword evidence="8" id="KW-0812">Transmembrane</keyword>
<protein>
    <recommendedName>
        <fullName evidence="2">histidine kinase</fullName>
        <ecNumber evidence="2">2.7.13.3</ecNumber>
    </recommendedName>
</protein>
<evidence type="ECO:0000313" key="10">
    <source>
        <dbReference type="EMBL" id="SDM85328.1"/>
    </source>
</evidence>
<evidence type="ECO:0000256" key="3">
    <source>
        <dbReference type="ARBA" id="ARBA00022679"/>
    </source>
</evidence>
<dbReference type="PANTHER" id="PTHR44936">
    <property type="entry name" value="SENSOR PROTEIN CREC"/>
    <property type="match status" value="1"/>
</dbReference>
<dbReference type="SUPFAM" id="SSF55874">
    <property type="entry name" value="ATPase domain of HSP90 chaperone/DNA topoisomerase II/histidine kinase"/>
    <property type="match status" value="1"/>
</dbReference>
<dbReference type="InterPro" id="IPR036890">
    <property type="entry name" value="HATPase_C_sf"/>
</dbReference>
<evidence type="ECO:0000256" key="8">
    <source>
        <dbReference type="SAM" id="Phobius"/>
    </source>
</evidence>
<keyword evidence="6" id="KW-0067">ATP-binding</keyword>
<dbReference type="AlphaFoldDB" id="A0A1G9WLB0"/>
<dbReference type="Gene3D" id="3.30.565.10">
    <property type="entry name" value="Histidine kinase-like ATPase, C-terminal domain"/>
    <property type="match status" value="1"/>
</dbReference>
<reference evidence="10 11" key="1">
    <citation type="submission" date="2016-10" db="EMBL/GenBank/DDBJ databases">
        <authorList>
            <person name="de Groot N.N."/>
        </authorList>
    </citation>
    <scope>NUCLEOTIDE SEQUENCE [LARGE SCALE GENOMIC DNA]</scope>
    <source>
        <strain evidence="11">EB21,IBRC-M 10013,KCTC 4048</strain>
    </source>
</reference>
<accession>A0A1G9WLB0</accession>
<dbReference type="InterPro" id="IPR050980">
    <property type="entry name" value="2C_sensor_his_kinase"/>
</dbReference>
<organism evidence="10 11">
    <name type="scientific">Haloarchaeobius iranensis</name>
    <dbReference type="NCBI Taxonomy" id="996166"/>
    <lineage>
        <taxon>Archaea</taxon>
        <taxon>Methanobacteriati</taxon>
        <taxon>Methanobacteriota</taxon>
        <taxon>Stenosarchaea group</taxon>
        <taxon>Halobacteria</taxon>
        <taxon>Halobacteriales</taxon>
        <taxon>Halorubellaceae</taxon>
        <taxon>Haloarchaeobius</taxon>
    </lineage>
</organism>
<keyword evidence="11" id="KW-1185">Reference proteome</keyword>
<gene>
    <name evidence="10" type="ORF">SAMN05192554_108134</name>
</gene>
<keyword evidence="8" id="KW-1133">Transmembrane helix</keyword>
<dbReference type="STRING" id="996166.SAMN05192554_108134"/>